<evidence type="ECO:0000256" key="7">
    <source>
        <dbReference type="ARBA" id="ARBA00019161"/>
    </source>
</evidence>
<dbReference type="InterPro" id="IPR004399">
    <property type="entry name" value="HMP/HMP-P_kinase_dom"/>
</dbReference>
<accession>A0A7Z7K5Y8</accession>
<evidence type="ECO:0000256" key="11">
    <source>
        <dbReference type="ARBA" id="ARBA00022840"/>
    </source>
</evidence>
<comment type="similarity">
    <text evidence="4">Belongs to the ThiD family.</text>
</comment>
<dbReference type="PANTHER" id="PTHR20858">
    <property type="entry name" value="PHOSPHOMETHYLPYRIMIDINE KINASE"/>
    <property type="match status" value="1"/>
</dbReference>
<comment type="pathway">
    <text evidence="3">Cofactor biosynthesis; thiamine diphosphate biosynthesis; 4-amino-2-methyl-5-diphosphomethylpyrimidine from 5-amino-1-(5-phospho-D-ribosyl)imidazole: step 3/3.</text>
</comment>
<dbReference type="EC" id="2.7.1.49" evidence="5"/>
<dbReference type="AlphaFoldDB" id="A0A7Z7K5Y8"/>
<keyword evidence="8 17" id="KW-0808">Transferase</keyword>
<dbReference type="SUPFAM" id="SSF53613">
    <property type="entry name" value="Ribokinase-like"/>
    <property type="match status" value="1"/>
</dbReference>
<dbReference type="InterPro" id="IPR013749">
    <property type="entry name" value="PM/HMP-P_kinase-1"/>
</dbReference>
<evidence type="ECO:0000256" key="1">
    <source>
        <dbReference type="ARBA" id="ARBA00000151"/>
    </source>
</evidence>
<comment type="catalytic activity">
    <reaction evidence="2">
        <text>4-amino-2-methyl-5-(phosphooxymethyl)pyrimidine + ATP = 4-amino-2-methyl-5-(diphosphooxymethyl)pyrimidine + ADP</text>
        <dbReference type="Rhea" id="RHEA:19893"/>
        <dbReference type="ChEBI" id="CHEBI:30616"/>
        <dbReference type="ChEBI" id="CHEBI:57841"/>
        <dbReference type="ChEBI" id="CHEBI:58354"/>
        <dbReference type="ChEBI" id="CHEBI:456216"/>
        <dbReference type="EC" id="2.7.4.7"/>
    </reaction>
</comment>
<evidence type="ECO:0000256" key="15">
    <source>
        <dbReference type="ARBA" id="ARBA00043176"/>
    </source>
</evidence>
<evidence type="ECO:0000256" key="14">
    <source>
        <dbReference type="ARBA" id="ARBA00042102"/>
    </source>
</evidence>
<dbReference type="Gene3D" id="3.40.1190.20">
    <property type="match status" value="1"/>
</dbReference>
<dbReference type="CDD" id="cd01169">
    <property type="entry name" value="HMPP_kinase"/>
    <property type="match status" value="1"/>
</dbReference>
<evidence type="ECO:0000256" key="12">
    <source>
        <dbReference type="ARBA" id="ARBA00022977"/>
    </source>
</evidence>
<name>A0A7Z7K5Y8_STRAG</name>
<keyword evidence="10 17" id="KW-0418">Kinase</keyword>
<protein>
    <recommendedName>
        <fullName evidence="7">Hydroxymethylpyrimidine/phosphomethylpyrimidine kinase</fullName>
        <ecNumber evidence="5">2.7.1.49</ecNumber>
        <ecNumber evidence="6">2.7.4.7</ecNumber>
    </recommendedName>
    <alternativeName>
        <fullName evidence="14">Hydroxymethylpyrimidine kinase</fullName>
    </alternativeName>
    <alternativeName>
        <fullName evidence="15">Hydroxymethylpyrimidine phosphate kinase</fullName>
    </alternativeName>
</protein>
<dbReference type="Pfam" id="PF08543">
    <property type="entry name" value="Phos_pyr_kin"/>
    <property type="match status" value="1"/>
</dbReference>
<dbReference type="FunFam" id="3.40.1190.20:FF:000003">
    <property type="entry name" value="Phosphomethylpyrimidine kinase ThiD"/>
    <property type="match status" value="1"/>
</dbReference>
<dbReference type="GO" id="GO:0008902">
    <property type="term" value="F:hydroxymethylpyrimidine kinase activity"/>
    <property type="evidence" value="ECO:0007669"/>
    <property type="project" value="UniProtKB-EC"/>
</dbReference>
<evidence type="ECO:0000313" key="17">
    <source>
        <dbReference type="EMBL" id="SQA17189.1"/>
    </source>
</evidence>
<dbReference type="GO" id="GO:0008972">
    <property type="term" value="F:phosphomethylpyrimidine kinase activity"/>
    <property type="evidence" value="ECO:0007669"/>
    <property type="project" value="UniProtKB-EC"/>
</dbReference>
<evidence type="ECO:0000256" key="3">
    <source>
        <dbReference type="ARBA" id="ARBA00004769"/>
    </source>
</evidence>
<dbReference type="GO" id="GO:0005829">
    <property type="term" value="C:cytosol"/>
    <property type="evidence" value="ECO:0007669"/>
    <property type="project" value="TreeGrafter"/>
</dbReference>
<dbReference type="Proteomes" id="UP000250200">
    <property type="component" value="Unassembled WGS sequence"/>
</dbReference>
<dbReference type="GO" id="GO:0005524">
    <property type="term" value="F:ATP binding"/>
    <property type="evidence" value="ECO:0007669"/>
    <property type="project" value="UniProtKB-KW"/>
</dbReference>
<dbReference type="EMBL" id="UAVB01000001">
    <property type="protein sequence ID" value="SQA17189.1"/>
    <property type="molecule type" value="Genomic_DNA"/>
</dbReference>
<evidence type="ECO:0000256" key="10">
    <source>
        <dbReference type="ARBA" id="ARBA00022777"/>
    </source>
</evidence>
<dbReference type="EC" id="2.7.4.7" evidence="6"/>
<evidence type="ECO:0000256" key="4">
    <source>
        <dbReference type="ARBA" id="ARBA00009879"/>
    </source>
</evidence>
<gene>
    <name evidence="17" type="primary">thiD</name>
    <name evidence="17" type="ORF">NCTC8181_00106</name>
</gene>
<evidence type="ECO:0000256" key="9">
    <source>
        <dbReference type="ARBA" id="ARBA00022741"/>
    </source>
</evidence>
<keyword evidence="9" id="KW-0547">Nucleotide-binding</keyword>
<dbReference type="GO" id="GO:0009228">
    <property type="term" value="P:thiamine biosynthetic process"/>
    <property type="evidence" value="ECO:0007669"/>
    <property type="project" value="UniProtKB-KW"/>
</dbReference>
<dbReference type="InterPro" id="IPR029056">
    <property type="entry name" value="Ribokinase-like"/>
</dbReference>
<comment type="caution">
    <text evidence="17">The sequence shown here is derived from an EMBL/GenBank/DDBJ whole genome shotgun (WGS) entry which is preliminary data.</text>
</comment>
<keyword evidence="11" id="KW-0067">ATP-binding</keyword>
<evidence type="ECO:0000256" key="5">
    <source>
        <dbReference type="ARBA" id="ARBA00012135"/>
    </source>
</evidence>
<dbReference type="RefSeq" id="WP_000221574.1">
    <property type="nucleotide sequence ID" value="NZ_OX460906.1"/>
</dbReference>
<evidence type="ECO:0000256" key="6">
    <source>
        <dbReference type="ARBA" id="ARBA00012963"/>
    </source>
</evidence>
<organism evidence="17 18">
    <name type="scientific">Streptococcus agalactiae</name>
    <dbReference type="NCBI Taxonomy" id="1311"/>
    <lineage>
        <taxon>Bacteria</taxon>
        <taxon>Bacillati</taxon>
        <taxon>Bacillota</taxon>
        <taxon>Bacilli</taxon>
        <taxon>Lactobacillales</taxon>
        <taxon>Streptococcaceae</taxon>
        <taxon>Streptococcus</taxon>
    </lineage>
</organism>
<evidence type="ECO:0000256" key="8">
    <source>
        <dbReference type="ARBA" id="ARBA00022679"/>
    </source>
</evidence>
<evidence type="ECO:0000256" key="2">
    <source>
        <dbReference type="ARBA" id="ARBA00000565"/>
    </source>
</evidence>
<dbReference type="NCBIfam" id="TIGR00097">
    <property type="entry name" value="HMP-P_kinase"/>
    <property type="match status" value="1"/>
</dbReference>
<evidence type="ECO:0000256" key="13">
    <source>
        <dbReference type="ARBA" id="ARBA00037917"/>
    </source>
</evidence>
<reference evidence="17 18" key="1">
    <citation type="submission" date="2018-06" db="EMBL/GenBank/DDBJ databases">
        <authorList>
            <consortium name="Pathogen Informatics"/>
            <person name="Doyle S."/>
        </authorList>
    </citation>
    <scope>NUCLEOTIDE SEQUENCE [LARGE SCALE GENOMIC DNA]</scope>
    <source>
        <strain evidence="17 18">NCTC8181</strain>
    </source>
</reference>
<proteinExistence type="inferred from homology"/>
<sequence length="265" mass="28273">MTYLAPVLTIAGTDPSGGAGIMADLKTFQARRTYGMAVVTSVVAQNTCGVRGVQHIETAIIDQQLACVYDDIKPKAVKTGMLAERETISLVASYLKKYPQPYVLDPVMVATSGHRLIDSDAVEALKEDLLPLATIITPNLPEAEVLVGYDLSDEVIIIKAGYDIQKQYSVRNVLIKGGHLDGLAKDYLFLEKEGLITLSNQRINTIHTHGTGCTFAAVVAAELAKGQSILNAVSTAKSFITSAIKTAPELGLGNGPVNHTSYQGD</sequence>
<keyword evidence="12" id="KW-0784">Thiamine biosynthesis</keyword>
<evidence type="ECO:0000259" key="16">
    <source>
        <dbReference type="Pfam" id="PF08543"/>
    </source>
</evidence>
<dbReference type="PANTHER" id="PTHR20858:SF17">
    <property type="entry name" value="HYDROXYMETHYLPYRIMIDINE_PHOSPHOMETHYLPYRIMIDINE KINASE THI20-RELATED"/>
    <property type="match status" value="1"/>
</dbReference>
<evidence type="ECO:0000313" key="18">
    <source>
        <dbReference type="Proteomes" id="UP000250200"/>
    </source>
</evidence>
<comment type="pathway">
    <text evidence="13">Cofactor biosynthesis; thiamine diphosphate biosynthesis; 4-amino-2-methyl-5-diphosphomethylpyrimidine from 5-amino-1-(5-phospho-D-ribosyl)imidazole: step 2/3.</text>
</comment>
<comment type="catalytic activity">
    <reaction evidence="1">
        <text>4-amino-5-hydroxymethyl-2-methylpyrimidine + ATP = 4-amino-2-methyl-5-(phosphooxymethyl)pyrimidine + ADP + H(+)</text>
        <dbReference type="Rhea" id="RHEA:23096"/>
        <dbReference type="ChEBI" id="CHEBI:15378"/>
        <dbReference type="ChEBI" id="CHEBI:16892"/>
        <dbReference type="ChEBI" id="CHEBI:30616"/>
        <dbReference type="ChEBI" id="CHEBI:58354"/>
        <dbReference type="ChEBI" id="CHEBI:456216"/>
        <dbReference type="EC" id="2.7.1.49"/>
    </reaction>
</comment>
<feature type="domain" description="Pyridoxamine kinase/Phosphomethylpyrimidine kinase" evidence="16">
    <location>
        <begin position="14"/>
        <end position="258"/>
    </location>
</feature>